<gene>
    <name evidence="1" type="ORF">KQI42_14590</name>
</gene>
<sequence length="91" mass="10868">MEIIQLDNRRIVKKIKKGELDCLLSWMMARKDKLYKIGWSYLYNHEDIEDIFQNTLLKAYENINSLKKPDYFEQSRKMQSPSITVFFSLGG</sequence>
<comment type="caution">
    <text evidence="1">The sequence shown here is derived from an EMBL/GenBank/DDBJ whole genome shotgun (WGS) entry which is preliminary data.</text>
</comment>
<dbReference type="Proteomes" id="UP000749471">
    <property type="component" value="Unassembled WGS sequence"/>
</dbReference>
<accession>A0ABS6E8L2</accession>
<reference evidence="1 2" key="1">
    <citation type="submission" date="2021-06" db="EMBL/GenBank/DDBJ databases">
        <authorList>
            <person name="Sun Q."/>
            <person name="Li D."/>
        </authorList>
    </citation>
    <scope>NUCLEOTIDE SEQUENCE [LARGE SCALE GENOMIC DNA]</scope>
    <source>
        <strain evidence="1 2">MSJ-40</strain>
    </source>
</reference>
<keyword evidence="2" id="KW-1185">Reference proteome</keyword>
<evidence type="ECO:0000313" key="1">
    <source>
        <dbReference type="EMBL" id="MBU5439248.1"/>
    </source>
</evidence>
<organism evidence="1 2">
    <name type="scientific">Tissierella simiarum</name>
    <dbReference type="NCBI Taxonomy" id="2841534"/>
    <lineage>
        <taxon>Bacteria</taxon>
        <taxon>Bacillati</taxon>
        <taxon>Bacillota</taxon>
        <taxon>Tissierellia</taxon>
        <taxon>Tissierellales</taxon>
        <taxon>Tissierellaceae</taxon>
        <taxon>Tissierella</taxon>
    </lineage>
</organism>
<proteinExistence type="predicted"/>
<name>A0ABS6E8L2_9FIRM</name>
<evidence type="ECO:0000313" key="2">
    <source>
        <dbReference type="Proteomes" id="UP000749471"/>
    </source>
</evidence>
<dbReference type="RefSeq" id="WP_216520957.1">
    <property type="nucleotide sequence ID" value="NZ_JAHLPM010000013.1"/>
</dbReference>
<evidence type="ECO:0008006" key="3">
    <source>
        <dbReference type="Google" id="ProtNLM"/>
    </source>
</evidence>
<protein>
    <recommendedName>
        <fullName evidence="3">RNA polymerase sigma-70 region 2 domain-containing protein</fullName>
    </recommendedName>
</protein>
<dbReference type="EMBL" id="JAHLPM010000013">
    <property type="protein sequence ID" value="MBU5439248.1"/>
    <property type="molecule type" value="Genomic_DNA"/>
</dbReference>